<protein>
    <submittedName>
        <fullName evidence="2">Uncharacterized protein</fullName>
    </submittedName>
</protein>
<feature type="region of interest" description="Disordered" evidence="1">
    <location>
        <begin position="44"/>
        <end position="68"/>
    </location>
</feature>
<dbReference type="EMBL" id="WOWK01000001">
    <property type="protein sequence ID" value="KAF0332632.1"/>
    <property type="molecule type" value="Genomic_DNA"/>
</dbReference>
<name>A0A8H3ZXW3_9PEZI</name>
<sequence>MSHFKRDGRRLCHSRFPSFKFPSGWRSPKRFDELASNVLCRSERRAAEETTRPAAHNPFTPPSDTHQKRAASMAILPAARKLARYLIRLIVVRKFAEIVCLSRSSLV</sequence>
<dbReference type="AlphaFoldDB" id="A0A8H3ZXW3"/>
<comment type="caution">
    <text evidence="2">The sequence shown here is derived from an EMBL/GenBank/DDBJ whole genome shotgun (WGS) entry which is preliminary data.</text>
</comment>
<reference evidence="2 3" key="1">
    <citation type="submission" date="2019-12" db="EMBL/GenBank/DDBJ databases">
        <title>A genome sequence resource for the geographically widespread anthracnose pathogen Colletotrichum asianum.</title>
        <authorList>
            <person name="Meng Y."/>
        </authorList>
    </citation>
    <scope>NUCLEOTIDE SEQUENCE [LARGE SCALE GENOMIC DNA]</scope>
    <source>
        <strain evidence="2 3">ICMP 18580</strain>
    </source>
</reference>
<gene>
    <name evidence="2" type="ORF">GQ607_000648</name>
</gene>
<accession>A0A8H3ZXW3</accession>
<organism evidence="2 3">
    <name type="scientific">Colletotrichum asianum</name>
    <dbReference type="NCBI Taxonomy" id="702518"/>
    <lineage>
        <taxon>Eukaryota</taxon>
        <taxon>Fungi</taxon>
        <taxon>Dikarya</taxon>
        <taxon>Ascomycota</taxon>
        <taxon>Pezizomycotina</taxon>
        <taxon>Sordariomycetes</taxon>
        <taxon>Hypocreomycetidae</taxon>
        <taxon>Glomerellales</taxon>
        <taxon>Glomerellaceae</taxon>
        <taxon>Colletotrichum</taxon>
        <taxon>Colletotrichum gloeosporioides species complex</taxon>
    </lineage>
</organism>
<evidence type="ECO:0000256" key="1">
    <source>
        <dbReference type="SAM" id="MobiDB-lite"/>
    </source>
</evidence>
<proteinExistence type="predicted"/>
<dbReference type="Proteomes" id="UP000434172">
    <property type="component" value="Unassembled WGS sequence"/>
</dbReference>
<evidence type="ECO:0000313" key="3">
    <source>
        <dbReference type="Proteomes" id="UP000434172"/>
    </source>
</evidence>
<keyword evidence="3" id="KW-1185">Reference proteome</keyword>
<evidence type="ECO:0000313" key="2">
    <source>
        <dbReference type="EMBL" id="KAF0332632.1"/>
    </source>
</evidence>